<dbReference type="EnsemblBacteria" id="ABA81561">
    <property type="protein sequence ID" value="ABA81561"/>
    <property type="gene ID" value="RSP_7203"/>
</dbReference>
<dbReference type="GeneID" id="3711958"/>
<keyword evidence="2" id="KW-1185">Reference proteome</keyword>
<keyword evidence="1" id="KW-0614">Plasmid</keyword>
<reference evidence="2" key="1">
    <citation type="submission" date="2005-09" db="EMBL/GenBank/DDBJ databases">
        <title>Complete sequence of plasmid C of Rhodobacter sphaeroides 2.4.1.</title>
        <authorList>
            <person name="Copeland A."/>
            <person name="Lucas S."/>
            <person name="Lapidus A."/>
            <person name="Barry K."/>
            <person name="Detter J.C."/>
            <person name="Glavina T."/>
            <person name="Hammon N."/>
            <person name="Israni S."/>
            <person name="Pitluck S."/>
            <person name="Richardson P."/>
            <person name="Mackenzie C."/>
            <person name="Choudhary M."/>
            <person name="Larimer F."/>
            <person name="Hauser L.J."/>
            <person name="Land M."/>
            <person name="Donohue T.J."/>
            <person name="Kaplan S."/>
        </authorList>
    </citation>
    <scope>NUCLEOTIDE SEQUENCE [LARGE SCALE GENOMIC DNA]</scope>
    <source>
        <strain evidence="2">ATCC 17023 / DSM 158 / JCM 6121 / CCUG 31486 / LMG 2827 / NBRC 12203 / NCIMB 8253 / ATH 2.4.1.</strain>
        <plasmid evidence="2">pRS241c</plasmid>
    </source>
</reference>
<dbReference type="AlphaFoldDB" id="Q3IV73"/>
<organism evidence="1 2">
    <name type="scientific">Cereibacter sphaeroides (strain ATCC 17023 / DSM 158 / JCM 6121 / CCUG 31486 / LMG 2827 / NBRC 12203 / NCIMB 8253 / ATH 2.4.1.)</name>
    <name type="common">Rhodobacter sphaeroides</name>
    <dbReference type="NCBI Taxonomy" id="272943"/>
    <lineage>
        <taxon>Bacteria</taxon>
        <taxon>Pseudomonadati</taxon>
        <taxon>Pseudomonadota</taxon>
        <taxon>Alphaproteobacteria</taxon>
        <taxon>Rhodobacterales</taxon>
        <taxon>Paracoccaceae</taxon>
        <taxon>Cereibacter</taxon>
    </lineage>
</organism>
<geneLocation type="plasmid" evidence="2">
    <name>pRS241c</name>
</geneLocation>
<dbReference type="PROSITE" id="PS51257">
    <property type="entry name" value="PROKAR_LIPOPROTEIN"/>
    <property type="match status" value="1"/>
</dbReference>
<evidence type="ECO:0000313" key="1">
    <source>
        <dbReference type="EMBL" id="ABA81561.1"/>
    </source>
</evidence>
<accession>Q3IV73</accession>
<evidence type="ECO:0008006" key="3">
    <source>
        <dbReference type="Google" id="ProtNLM"/>
    </source>
</evidence>
<protein>
    <recommendedName>
        <fullName evidence="3">Glycine zipper family protein</fullName>
    </recommendedName>
</protein>
<gene>
    <name evidence="1" type="ORF">RSP_7203</name>
</gene>
<sequence>MKNLTLIGIAAALALAACEPVQKLEDYRPVVDPEKTNAQKYEKDLAACRGIALNLEADYKARQEKELGKQMAIGILTGVVLGAAVGHNTGYQGDYVAAGAVAGAAAGAGSGDYTHDLVTYGPRRVVDRCMSGRGHVILNDIGRG</sequence>
<name>Q3IV73_CERS4</name>
<dbReference type="RefSeq" id="WP_011331368.1">
    <property type="nucleotide sequence ID" value="NC_007489.1"/>
</dbReference>
<dbReference type="KEGG" id="rsp:RSP_7203"/>
<dbReference type="PATRIC" id="fig|272943.9.peg.146"/>
<dbReference type="EMBL" id="CP000146">
    <property type="protein sequence ID" value="ABA81561.1"/>
    <property type="molecule type" value="Genomic_DNA"/>
</dbReference>
<proteinExistence type="predicted"/>
<evidence type="ECO:0000313" key="2">
    <source>
        <dbReference type="Proteomes" id="UP000002703"/>
    </source>
</evidence>
<dbReference type="OrthoDB" id="7862298at2"/>
<dbReference type="Proteomes" id="UP000002703">
    <property type="component" value="Plasmid C"/>
</dbReference>